<dbReference type="EMBL" id="JAVDXO010000001">
    <property type="protein sequence ID" value="MDR7305296.1"/>
    <property type="molecule type" value="Genomic_DNA"/>
</dbReference>
<keyword evidence="4" id="KW-0732">Signal</keyword>
<evidence type="ECO:0000256" key="1">
    <source>
        <dbReference type="ARBA" id="ARBA00022737"/>
    </source>
</evidence>
<dbReference type="InterPro" id="IPR036770">
    <property type="entry name" value="Ankyrin_rpt-contain_sf"/>
</dbReference>
<evidence type="ECO:0000256" key="3">
    <source>
        <dbReference type="PROSITE-ProRule" id="PRU00023"/>
    </source>
</evidence>
<keyword evidence="6" id="KW-1185">Reference proteome</keyword>
<proteinExistence type="predicted"/>
<reference evidence="5 6" key="1">
    <citation type="submission" date="2023-07" db="EMBL/GenBank/DDBJ databases">
        <title>Sorghum-associated microbial communities from plants grown in Nebraska, USA.</title>
        <authorList>
            <person name="Schachtman D."/>
        </authorList>
    </citation>
    <scope>NUCLEOTIDE SEQUENCE [LARGE SCALE GENOMIC DNA]</scope>
    <source>
        <strain evidence="5 6">BE308</strain>
    </source>
</reference>
<dbReference type="RefSeq" id="WP_310339321.1">
    <property type="nucleotide sequence ID" value="NZ_JAVDXO010000001.1"/>
</dbReference>
<feature type="signal peptide" evidence="4">
    <location>
        <begin position="1"/>
        <end position="22"/>
    </location>
</feature>
<evidence type="ECO:0000313" key="5">
    <source>
        <dbReference type="EMBL" id="MDR7305296.1"/>
    </source>
</evidence>
<evidence type="ECO:0000313" key="6">
    <source>
        <dbReference type="Proteomes" id="UP001268089"/>
    </source>
</evidence>
<dbReference type="PANTHER" id="PTHR24171">
    <property type="entry name" value="ANKYRIN REPEAT DOMAIN-CONTAINING PROTEIN 39-RELATED"/>
    <property type="match status" value="1"/>
</dbReference>
<name>A0ABU1ZL71_9BURK</name>
<evidence type="ECO:0000256" key="4">
    <source>
        <dbReference type="SAM" id="SignalP"/>
    </source>
</evidence>
<feature type="chain" id="PRO_5046746009" evidence="4">
    <location>
        <begin position="23"/>
        <end position="248"/>
    </location>
</feature>
<dbReference type="SMART" id="SM00248">
    <property type="entry name" value="ANK"/>
    <property type="match status" value="4"/>
</dbReference>
<feature type="repeat" description="ANK" evidence="3">
    <location>
        <begin position="95"/>
        <end position="127"/>
    </location>
</feature>
<feature type="repeat" description="ANK" evidence="3">
    <location>
        <begin position="62"/>
        <end position="94"/>
    </location>
</feature>
<organism evidence="5 6">
    <name type="scientific">Rhodoferax saidenbachensis</name>
    <dbReference type="NCBI Taxonomy" id="1484693"/>
    <lineage>
        <taxon>Bacteria</taxon>
        <taxon>Pseudomonadati</taxon>
        <taxon>Pseudomonadota</taxon>
        <taxon>Betaproteobacteria</taxon>
        <taxon>Burkholderiales</taxon>
        <taxon>Comamonadaceae</taxon>
        <taxon>Rhodoferax</taxon>
    </lineage>
</organism>
<accession>A0ABU1ZL71</accession>
<dbReference type="SUPFAM" id="SSF48403">
    <property type="entry name" value="Ankyrin repeat"/>
    <property type="match status" value="1"/>
</dbReference>
<dbReference type="Proteomes" id="UP001268089">
    <property type="component" value="Unassembled WGS sequence"/>
</dbReference>
<dbReference type="InterPro" id="IPR002110">
    <property type="entry name" value="Ankyrin_rpt"/>
</dbReference>
<dbReference type="PROSITE" id="PS50088">
    <property type="entry name" value="ANK_REPEAT"/>
    <property type="match status" value="2"/>
</dbReference>
<comment type="caution">
    <text evidence="5">The sequence shown here is derived from an EMBL/GenBank/DDBJ whole genome shotgun (WGS) entry which is preliminary data.</text>
</comment>
<gene>
    <name evidence="5" type="ORF">J2X15_000562</name>
</gene>
<keyword evidence="1" id="KW-0677">Repeat</keyword>
<dbReference type="Pfam" id="PF12796">
    <property type="entry name" value="Ank_2"/>
    <property type="match status" value="2"/>
</dbReference>
<dbReference type="Gene3D" id="1.25.40.20">
    <property type="entry name" value="Ankyrin repeat-containing domain"/>
    <property type="match status" value="2"/>
</dbReference>
<protein>
    <submittedName>
        <fullName evidence="5">Ankyrin repeat protein</fullName>
    </submittedName>
</protein>
<dbReference type="PROSITE" id="PS50297">
    <property type="entry name" value="ANK_REP_REGION"/>
    <property type="match status" value="2"/>
</dbReference>
<evidence type="ECO:0000256" key="2">
    <source>
        <dbReference type="ARBA" id="ARBA00023043"/>
    </source>
</evidence>
<keyword evidence="2 3" id="KW-0040">ANK repeat</keyword>
<dbReference type="PANTHER" id="PTHR24171:SF8">
    <property type="entry name" value="BRCA1-ASSOCIATED RING DOMAIN PROTEIN 1"/>
    <property type="match status" value="1"/>
</dbReference>
<sequence>MSYKFQLYVCAFVLATALNAQSQTPEAAQEALFFQYVQSGSQDDVSTALKKKPDLVKAKNARGETGLMIAALFGHDEIVATLLRQNAAINEKSADGSTALHKAMINGSVGSIEKLIAAGADLYATNEDMDSPLSNGVFADNTDAVALLASLMQNFGRNVDECYCIFQAISKNNLKMLSLLLKGGANSNLRRLDGSTPLIDAAFDREGLLDELLKAGAKRNSKNSTGRTALDTARLHRNQKAIEILSRP</sequence>